<dbReference type="GO" id="GO:0005886">
    <property type="term" value="C:plasma membrane"/>
    <property type="evidence" value="ECO:0007669"/>
    <property type="project" value="UniProtKB-SubCell"/>
</dbReference>
<proteinExistence type="inferred from homology"/>
<gene>
    <name evidence="9" type="ORF">SOCEGT47_012880</name>
</gene>
<evidence type="ECO:0000256" key="5">
    <source>
        <dbReference type="ARBA" id="ARBA00022989"/>
    </source>
</evidence>
<dbReference type="AlphaFoldDB" id="A0A4P2PVQ3"/>
<sequence length="445" mass="47346">MTTQAAPVPDTPSTPDSGPPAAAPLPFWRNEDWIAVLLGALTLIPLLAGLRPALPTLKWGSAAELTSTVLSGANLWSSLQVGLALLAVSAVGVVLLGRDLARYALGFPVVYGLSWLAQVLAGNAVVHHYGVEYVIFALLLGLFISNVIGLPGWLREAVQTEYYIKTGLVLLGAGILFQEILKAGAFGILQSLLVVFVVWYACFWLSRRLRVDDEFAVMLSTAVSICGVSAAIAACGAIKGDRRKLSYVSSLVLLVALPMIFLQPWIVKALDIPDLVGGAWLGGTLDTTGSVVAAGALISERALKAGTIVKFSQNVLLGVAAFVLSLWWTLRKASAGAPRPTARLIWERFPKFVLGFLATSLLFSFLVDPAVVKETKGTIGGLRTTWFALAFTSIGLETHFGSVLKMDGGRPALAFIGAQLINLVWTLLIAFLLFGGLLFPPPAIR</sequence>
<feature type="region of interest" description="Disordered" evidence="7">
    <location>
        <begin position="1"/>
        <end position="22"/>
    </location>
</feature>
<feature type="transmembrane region" description="Helical" evidence="8">
    <location>
        <begin position="75"/>
        <end position="97"/>
    </location>
</feature>
<evidence type="ECO:0000256" key="6">
    <source>
        <dbReference type="ARBA" id="ARBA00023136"/>
    </source>
</evidence>
<dbReference type="Proteomes" id="UP000295781">
    <property type="component" value="Chromosome"/>
</dbReference>
<feature type="transmembrane region" description="Helical" evidence="8">
    <location>
        <begin position="103"/>
        <end position="126"/>
    </location>
</feature>
<evidence type="ECO:0000313" key="10">
    <source>
        <dbReference type="Proteomes" id="UP000295781"/>
    </source>
</evidence>
<feature type="transmembrane region" description="Helical" evidence="8">
    <location>
        <begin position="218"/>
        <end position="238"/>
    </location>
</feature>
<feature type="transmembrane region" description="Helical" evidence="8">
    <location>
        <begin position="184"/>
        <end position="206"/>
    </location>
</feature>
<keyword evidence="4 8" id="KW-0812">Transmembrane</keyword>
<evidence type="ECO:0000256" key="3">
    <source>
        <dbReference type="ARBA" id="ARBA00022475"/>
    </source>
</evidence>
<evidence type="ECO:0000313" key="9">
    <source>
        <dbReference type="EMBL" id="AUX20814.1"/>
    </source>
</evidence>
<feature type="transmembrane region" description="Helical" evidence="8">
    <location>
        <begin position="133"/>
        <end position="154"/>
    </location>
</feature>
<feature type="transmembrane region" description="Helical" evidence="8">
    <location>
        <begin position="33"/>
        <end position="54"/>
    </location>
</feature>
<protein>
    <recommendedName>
        <fullName evidence="11">Sulfate exporter family transporter</fullName>
    </recommendedName>
</protein>
<dbReference type="RefSeq" id="WP_129346221.1">
    <property type="nucleotide sequence ID" value="NZ_CP012670.1"/>
</dbReference>
<dbReference type="PANTHER" id="PTHR30106">
    <property type="entry name" value="INNER MEMBRANE PROTEIN YEIH-RELATED"/>
    <property type="match status" value="1"/>
</dbReference>
<accession>A0A4P2PVQ3</accession>
<keyword evidence="3" id="KW-1003">Cell membrane</keyword>
<dbReference type="Pfam" id="PF03601">
    <property type="entry name" value="Cons_hypoth698"/>
    <property type="match status" value="1"/>
</dbReference>
<feature type="compositionally biased region" description="Pro residues" evidence="7">
    <location>
        <begin position="9"/>
        <end position="22"/>
    </location>
</feature>
<name>A0A4P2PVQ3_SORCE</name>
<evidence type="ECO:0000256" key="2">
    <source>
        <dbReference type="ARBA" id="ARBA00007977"/>
    </source>
</evidence>
<feature type="transmembrane region" description="Helical" evidence="8">
    <location>
        <begin position="311"/>
        <end position="330"/>
    </location>
</feature>
<evidence type="ECO:0000256" key="1">
    <source>
        <dbReference type="ARBA" id="ARBA00004651"/>
    </source>
</evidence>
<feature type="transmembrane region" description="Helical" evidence="8">
    <location>
        <begin position="384"/>
        <end position="404"/>
    </location>
</feature>
<comment type="similarity">
    <text evidence="2">Belongs to the UPF0324 family.</text>
</comment>
<dbReference type="EMBL" id="CP012670">
    <property type="protein sequence ID" value="AUX20814.1"/>
    <property type="molecule type" value="Genomic_DNA"/>
</dbReference>
<organism evidence="9 10">
    <name type="scientific">Sorangium cellulosum</name>
    <name type="common">Polyangium cellulosum</name>
    <dbReference type="NCBI Taxonomy" id="56"/>
    <lineage>
        <taxon>Bacteria</taxon>
        <taxon>Pseudomonadati</taxon>
        <taxon>Myxococcota</taxon>
        <taxon>Polyangia</taxon>
        <taxon>Polyangiales</taxon>
        <taxon>Polyangiaceae</taxon>
        <taxon>Sorangium</taxon>
    </lineage>
</organism>
<feature type="transmembrane region" description="Helical" evidence="8">
    <location>
        <begin position="416"/>
        <end position="439"/>
    </location>
</feature>
<feature type="transmembrane region" description="Helical" evidence="8">
    <location>
        <begin position="278"/>
        <end position="299"/>
    </location>
</feature>
<reference evidence="9 10" key="1">
    <citation type="submission" date="2015-09" db="EMBL/GenBank/DDBJ databases">
        <title>Sorangium comparison.</title>
        <authorList>
            <person name="Zaburannyi N."/>
            <person name="Bunk B."/>
            <person name="Overmann J."/>
            <person name="Mueller R."/>
        </authorList>
    </citation>
    <scope>NUCLEOTIDE SEQUENCE [LARGE SCALE GENOMIC DNA]</scope>
    <source>
        <strain evidence="9 10">So ceGT47</strain>
    </source>
</reference>
<feature type="transmembrane region" description="Helical" evidence="8">
    <location>
        <begin position="245"/>
        <end position="266"/>
    </location>
</feature>
<evidence type="ECO:0008006" key="11">
    <source>
        <dbReference type="Google" id="ProtNLM"/>
    </source>
</evidence>
<evidence type="ECO:0000256" key="4">
    <source>
        <dbReference type="ARBA" id="ARBA00022692"/>
    </source>
</evidence>
<dbReference type="PANTHER" id="PTHR30106:SF1">
    <property type="entry name" value="UPF0324 MEMBRANE PROTEIN FN0533"/>
    <property type="match status" value="1"/>
</dbReference>
<comment type="subcellular location">
    <subcellularLocation>
        <location evidence="1">Cell membrane</location>
        <topology evidence="1">Multi-pass membrane protein</topology>
    </subcellularLocation>
</comment>
<dbReference type="OrthoDB" id="9766798at2"/>
<keyword evidence="6 8" id="KW-0472">Membrane</keyword>
<dbReference type="InterPro" id="IPR018383">
    <property type="entry name" value="UPF0324_pro"/>
</dbReference>
<evidence type="ECO:0000256" key="8">
    <source>
        <dbReference type="SAM" id="Phobius"/>
    </source>
</evidence>
<evidence type="ECO:0000256" key="7">
    <source>
        <dbReference type="SAM" id="MobiDB-lite"/>
    </source>
</evidence>
<feature type="transmembrane region" description="Helical" evidence="8">
    <location>
        <begin position="352"/>
        <end position="372"/>
    </location>
</feature>
<keyword evidence="5 8" id="KW-1133">Transmembrane helix</keyword>